<evidence type="ECO:0000256" key="1">
    <source>
        <dbReference type="ARBA" id="ARBA00006806"/>
    </source>
</evidence>
<dbReference type="GO" id="GO:0005874">
    <property type="term" value="C:microtubule"/>
    <property type="evidence" value="ECO:0007669"/>
    <property type="project" value="UniProtKB-KW"/>
</dbReference>
<gene>
    <name evidence="5" type="ORF">TI39_contig1197g00003</name>
</gene>
<dbReference type="SUPFAM" id="SSF46988">
    <property type="entry name" value="Tubulin chaperone cofactor A"/>
    <property type="match status" value="1"/>
</dbReference>
<dbReference type="GO" id="GO:0007021">
    <property type="term" value="P:tubulin complex assembly"/>
    <property type="evidence" value="ECO:0007669"/>
    <property type="project" value="UniProtKB-UniRule"/>
</dbReference>
<keyword evidence="3" id="KW-0493">Microtubule</keyword>
<comment type="subcellular location">
    <subcellularLocation>
        <location evidence="3">Cytoplasm</location>
        <location evidence="3">Cytoskeleton</location>
    </subcellularLocation>
</comment>
<comment type="similarity">
    <text evidence="1 3">Belongs to the TBCA family.</text>
</comment>
<keyword evidence="4" id="KW-0175">Coiled coil</keyword>
<keyword evidence="3" id="KW-0963">Cytoplasm</keyword>
<keyword evidence="3" id="KW-0206">Cytoskeleton</keyword>
<dbReference type="GO" id="GO:0005829">
    <property type="term" value="C:cytosol"/>
    <property type="evidence" value="ECO:0007669"/>
    <property type="project" value="TreeGrafter"/>
</dbReference>
<keyword evidence="2 3" id="KW-0143">Chaperone</keyword>
<evidence type="ECO:0000256" key="3">
    <source>
        <dbReference type="RuleBase" id="RU364030"/>
    </source>
</evidence>
<dbReference type="InterPro" id="IPR036126">
    <property type="entry name" value="TBCA_sf"/>
</dbReference>
<evidence type="ECO:0000313" key="5">
    <source>
        <dbReference type="EMBL" id="KJX95709.1"/>
    </source>
</evidence>
<evidence type="ECO:0000313" key="6">
    <source>
        <dbReference type="Proteomes" id="UP000033647"/>
    </source>
</evidence>
<evidence type="ECO:0000256" key="2">
    <source>
        <dbReference type="ARBA" id="ARBA00023186"/>
    </source>
</evidence>
<dbReference type="Pfam" id="PF02970">
    <property type="entry name" value="TBCA"/>
    <property type="match status" value="1"/>
</dbReference>
<dbReference type="PANTHER" id="PTHR21500">
    <property type="entry name" value="TUBULIN-SPECIFIC CHAPERONE A"/>
    <property type="match status" value="1"/>
</dbReference>
<reference evidence="5 6" key="1">
    <citation type="submission" date="2015-03" db="EMBL/GenBank/DDBJ databases">
        <title>RNA-seq based gene annotation and comparative genomics of four Zymoseptoria species reveal species-specific pathogenicity related genes and transposable element activity.</title>
        <authorList>
            <person name="Grandaubert J."/>
            <person name="Bhattacharyya A."/>
            <person name="Stukenbrock E.H."/>
        </authorList>
    </citation>
    <scope>NUCLEOTIDE SEQUENCE [LARGE SCALE GENOMIC DNA]</scope>
    <source>
        <strain evidence="5 6">Zb18110</strain>
    </source>
</reference>
<dbReference type="PANTHER" id="PTHR21500:SF0">
    <property type="entry name" value="TUBULIN-SPECIFIC CHAPERONE A"/>
    <property type="match status" value="1"/>
</dbReference>
<dbReference type="InterPro" id="IPR004226">
    <property type="entry name" value="TBCA"/>
</dbReference>
<name>A0A0F4GEF6_9PEZI</name>
<sequence length="123" mass="13514">MPAPSQLSIATSALNRLVKEKASYHKEFEQQQATIAKLEAEQSTSEDENAEYTLRQERKALEETKAMFPQLKTKIEDTKAKLETQLVSSLVHTQANSDQSAPEDVAKAHEAVAAAEAAIKESS</sequence>
<dbReference type="Gene3D" id="1.20.58.90">
    <property type="match status" value="1"/>
</dbReference>
<feature type="coiled-coil region" evidence="4">
    <location>
        <begin position="21"/>
        <end position="55"/>
    </location>
</feature>
<protein>
    <recommendedName>
        <fullName evidence="3">Tubulin-specific chaperone A</fullName>
    </recommendedName>
</protein>
<dbReference type="Proteomes" id="UP000033647">
    <property type="component" value="Unassembled WGS sequence"/>
</dbReference>
<dbReference type="EMBL" id="LAFY01001187">
    <property type="protein sequence ID" value="KJX95709.1"/>
    <property type="molecule type" value="Genomic_DNA"/>
</dbReference>
<dbReference type="GO" id="GO:0048487">
    <property type="term" value="F:beta-tubulin binding"/>
    <property type="evidence" value="ECO:0007669"/>
    <property type="project" value="InterPro"/>
</dbReference>
<dbReference type="STRING" id="1047168.A0A0F4GEF6"/>
<organism evidence="5 6">
    <name type="scientific">Zymoseptoria brevis</name>
    <dbReference type="NCBI Taxonomy" id="1047168"/>
    <lineage>
        <taxon>Eukaryota</taxon>
        <taxon>Fungi</taxon>
        <taxon>Dikarya</taxon>
        <taxon>Ascomycota</taxon>
        <taxon>Pezizomycotina</taxon>
        <taxon>Dothideomycetes</taxon>
        <taxon>Dothideomycetidae</taxon>
        <taxon>Mycosphaerellales</taxon>
        <taxon>Mycosphaerellaceae</taxon>
        <taxon>Zymoseptoria</taxon>
    </lineage>
</organism>
<proteinExistence type="inferred from homology"/>
<keyword evidence="6" id="KW-1185">Reference proteome</keyword>
<comment type="subunit">
    <text evidence="3">Supercomplex made of cofactors A to E. Cofactors A and D function by capturing and stabilizing tubulin in a quasi-native conformation. Cofactor E binds to the cofactor D-tubulin complex; interaction with cofactor C then causes the release of tubulin polypeptides that are committed to the native state.</text>
</comment>
<comment type="caution">
    <text evidence="5">The sequence shown here is derived from an EMBL/GenBank/DDBJ whole genome shotgun (WGS) entry which is preliminary data.</text>
</comment>
<dbReference type="OrthoDB" id="296187at2759"/>
<accession>A0A0F4GEF6</accession>
<evidence type="ECO:0000256" key="4">
    <source>
        <dbReference type="SAM" id="Coils"/>
    </source>
</evidence>
<dbReference type="GO" id="GO:0007023">
    <property type="term" value="P:post-chaperonin tubulin folding pathway"/>
    <property type="evidence" value="ECO:0007669"/>
    <property type="project" value="UniProtKB-UniRule"/>
</dbReference>
<dbReference type="AlphaFoldDB" id="A0A0F4GEF6"/>